<name>A0A2G8RMK6_9APHY</name>
<proteinExistence type="predicted"/>
<evidence type="ECO:0000256" key="1">
    <source>
        <dbReference type="SAM" id="SignalP"/>
    </source>
</evidence>
<sequence length="139" mass="14527">MKFAAVVIALTAATIAVAGPVAFEAREESSAVELNDIDTAAIDYLVRRGLFDASALEARGLFGSGTDLQITFSDPSGSISAGRKKEATKALQKAVSKADQKKFPFCDVVFGNGGLATYRCFSSSQKKIGQQGPAGAFKI</sequence>
<keyword evidence="3" id="KW-1185">Reference proteome</keyword>
<organism evidence="2 3">
    <name type="scientific">Ganoderma sinense ZZ0214-1</name>
    <dbReference type="NCBI Taxonomy" id="1077348"/>
    <lineage>
        <taxon>Eukaryota</taxon>
        <taxon>Fungi</taxon>
        <taxon>Dikarya</taxon>
        <taxon>Basidiomycota</taxon>
        <taxon>Agaricomycotina</taxon>
        <taxon>Agaricomycetes</taxon>
        <taxon>Polyporales</taxon>
        <taxon>Polyporaceae</taxon>
        <taxon>Ganoderma</taxon>
    </lineage>
</organism>
<dbReference type="OrthoDB" id="2988116at2759"/>
<gene>
    <name evidence="2" type="ORF">GSI_15436</name>
</gene>
<accession>A0A2G8RMK6</accession>
<feature type="chain" id="PRO_5013890066" description="Transporter" evidence="1">
    <location>
        <begin position="19"/>
        <end position="139"/>
    </location>
</feature>
<protein>
    <recommendedName>
        <fullName evidence="4">Transporter</fullName>
    </recommendedName>
</protein>
<keyword evidence="1" id="KW-0732">Signal</keyword>
<evidence type="ECO:0008006" key="4">
    <source>
        <dbReference type="Google" id="ProtNLM"/>
    </source>
</evidence>
<reference evidence="2 3" key="1">
    <citation type="journal article" date="2015" name="Sci. Rep.">
        <title>Chromosome-level genome map provides insights into diverse defense mechanisms in the medicinal fungus Ganoderma sinense.</title>
        <authorList>
            <person name="Zhu Y."/>
            <person name="Xu J."/>
            <person name="Sun C."/>
            <person name="Zhou S."/>
            <person name="Xu H."/>
            <person name="Nelson D.R."/>
            <person name="Qian J."/>
            <person name="Song J."/>
            <person name="Luo H."/>
            <person name="Xiang L."/>
            <person name="Li Y."/>
            <person name="Xu Z."/>
            <person name="Ji A."/>
            <person name="Wang L."/>
            <person name="Lu S."/>
            <person name="Hayward A."/>
            <person name="Sun W."/>
            <person name="Li X."/>
            <person name="Schwartz D.C."/>
            <person name="Wang Y."/>
            <person name="Chen S."/>
        </authorList>
    </citation>
    <scope>NUCLEOTIDE SEQUENCE [LARGE SCALE GENOMIC DNA]</scope>
    <source>
        <strain evidence="2 3">ZZ0214-1</strain>
    </source>
</reference>
<evidence type="ECO:0000313" key="3">
    <source>
        <dbReference type="Proteomes" id="UP000230002"/>
    </source>
</evidence>
<dbReference type="AlphaFoldDB" id="A0A2G8RMK6"/>
<dbReference type="Proteomes" id="UP000230002">
    <property type="component" value="Unassembled WGS sequence"/>
</dbReference>
<feature type="signal peptide" evidence="1">
    <location>
        <begin position="1"/>
        <end position="18"/>
    </location>
</feature>
<dbReference type="EMBL" id="AYKW01000069">
    <property type="protein sequence ID" value="PIL22743.1"/>
    <property type="molecule type" value="Genomic_DNA"/>
</dbReference>
<comment type="caution">
    <text evidence="2">The sequence shown here is derived from an EMBL/GenBank/DDBJ whole genome shotgun (WGS) entry which is preliminary data.</text>
</comment>
<evidence type="ECO:0000313" key="2">
    <source>
        <dbReference type="EMBL" id="PIL22743.1"/>
    </source>
</evidence>